<sequence>MKNIKRFCIFERNTAIMETIEIKTRILKFVEHADERMLRIFNAIIEAEENELPQSHKDVLDERIKFHRENPNDGKDWEEVKNSLKEQYAL</sequence>
<dbReference type="RefSeq" id="WP_245812602.1">
    <property type="nucleotide sequence ID" value="NZ_FQVT01000012.1"/>
</dbReference>
<dbReference type="AlphaFoldDB" id="A0A1M5JXM4"/>
<keyword evidence="2" id="KW-1185">Reference proteome</keyword>
<gene>
    <name evidence="1" type="ORF">SAMN05444483_11272</name>
</gene>
<dbReference type="Proteomes" id="UP000183945">
    <property type="component" value="Unassembled WGS sequence"/>
</dbReference>
<dbReference type="STRING" id="1073325.SAMN05444483_11272"/>
<protein>
    <submittedName>
        <fullName evidence="1">Putative addiction module component</fullName>
    </submittedName>
</protein>
<dbReference type="InterPro" id="IPR013406">
    <property type="entry name" value="CHP02574_addiction_mod"/>
</dbReference>
<dbReference type="Pfam" id="PF09720">
    <property type="entry name" value="Unstab_antitox"/>
    <property type="match status" value="1"/>
</dbReference>
<dbReference type="EMBL" id="FQVT01000012">
    <property type="protein sequence ID" value="SHG45125.1"/>
    <property type="molecule type" value="Genomic_DNA"/>
</dbReference>
<organism evidence="1 2">
    <name type="scientific">Salegentibacter echinorum</name>
    <dbReference type="NCBI Taxonomy" id="1073325"/>
    <lineage>
        <taxon>Bacteria</taxon>
        <taxon>Pseudomonadati</taxon>
        <taxon>Bacteroidota</taxon>
        <taxon>Flavobacteriia</taxon>
        <taxon>Flavobacteriales</taxon>
        <taxon>Flavobacteriaceae</taxon>
        <taxon>Salegentibacter</taxon>
    </lineage>
</organism>
<proteinExistence type="predicted"/>
<evidence type="ECO:0000313" key="2">
    <source>
        <dbReference type="Proteomes" id="UP000183945"/>
    </source>
</evidence>
<evidence type="ECO:0000313" key="1">
    <source>
        <dbReference type="EMBL" id="SHG45125.1"/>
    </source>
</evidence>
<name>A0A1M5JXM4_SALEC</name>
<accession>A0A1M5JXM4</accession>
<reference evidence="2" key="1">
    <citation type="submission" date="2016-11" db="EMBL/GenBank/DDBJ databases">
        <authorList>
            <person name="Varghese N."/>
            <person name="Submissions S."/>
        </authorList>
    </citation>
    <scope>NUCLEOTIDE SEQUENCE [LARGE SCALE GENOMIC DNA]</scope>
    <source>
        <strain evidence="2">DSM 24579</strain>
    </source>
</reference>